<feature type="region of interest" description="Disordered" evidence="1">
    <location>
        <begin position="84"/>
        <end position="165"/>
    </location>
</feature>
<name>A0A9W6VZ69_9ACTN</name>
<organism evidence="3 4">
    <name type="scientific">Actinoallomurus iriomotensis</name>
    <dbReference type="NCBI Taxonomy" id="478107"/>
    <lineage>
        <taxon>Bacteria</taxon>
        <taxon>Bacillati</taxon>
        <taxon>Actinomycetota</taxon>
        <taxon>Actinomycetes</taxon>
        <taxon>Streptosporangiales</taxon>
        <taxon>Thermomonosporaceae</taxon>
        <taxon>Actinoallomurus</taxon>
    </lineage>
</organism>
<feature type="compositionally biased region" description="Basic and acidic residues" evidence="1">
    <location>
        <begin position="84"/>
        <end position="105"/>
    </location>
</feature>
<dbReference type="RefSeq" id="WP_285568045.1">
    <property type="nucleotide sequence ID" value="NZ_BSTK01000002.1"/>
</dbReference>
<accession>A0A9W6VZ69</accession>
<evidence type="ECO:0000256" key="2">
    <source>
        <dbReference type="SAM" id="SignalP"/>
    </source>
</evidence>
<feature type="compositionally biased region" description="Low complexity" evidence="1">
    <location>
        <begin position="123"/>
        <end position="158"/>
    </location>
</feature>
<evidence type="ECO:0000313" key="3">
    <source>
        <dbReference type="EMBL" id="GLY83571.1"/>
    </source>
</evidence>
<dbReference type="Proteomes" id="UP001165074">
    <property type="component" value="Unassembled WGS sequence"/>
</dbReference>
<gene>
    <name evidence="3" type="ORF">Airi02_015010</name>
</gene>
<sequence length="165" mass="17705">MLKKTSASTGLVIVTAAGALLASSPAYALDSLAQGSCCSIHHRSHHRNRNWNGNHHRGRIYIRIYIYNKNNNHAVAIARPERREPREIRLRRERRDRIPVDRGIDDGGVGAARRPARTFRDNAPAAQEPAAAPVAGTDQNTAPSTSVAPASSGGTAPGLDETSTG</sequence>
<feature type="signal peptide" evidence="2">
    <location>
        <begin position="1"/>
        <end position="28"/>
    </location>
</feature>
<keyword evidence="4" id="KW-1185">Reference proteome</keyword>
<evidence type="ECO:0000313" key="4">
    <source>
        <dbReference type="Proteomes" id="UP001165074"/>
    </source>
</evidence>
<keyword evidence="2" id="KW-0732">Signal</keyword>
<dbReference type="AlphaFoldDB" id="A0A9W6VZ69"/>
<evidence type="ECO:0000256" key="1">
    <source>
        <dbReference type="SAM" id="MobiDB-lite"/>
    </source>
</evidence>
<protein>
    <submittedName>
        <fullName evidence="3">Uncharacterized protein</fullName>
    </submittedName>
</protein>
<feature type="chain" id="PRO_5040885718" evidence="2">
    <location>
        <begin position="29"/>
        <end position="165"/>
    </location>
</feature>
<reference evidence="3" key="1">
    <citation type="submission" date="2023-03" db="EMBL/GenBank/DDBJ databases">
        <title>Actinoallomurus iriomotensis NBRC 103684.</title>
        <authorList>
            <person name="Ichikawa N."/>
            <person name="Sato H."/>
            <person name="Tonouchi N."/>
        </authorList>
    </citation>
    <scope>NUCLEOTIDE SEQUENCE</scope>
    <source>
        <strain evidence="3">NBRC 103684</strain>
    </source>
</reference>
<proteinExistence type="predicted"/>
<comment type="caution">
    <text evidence="3">The sequence shown here is derived from an EMBL/GenBank/DDBJ whole genome shotgun (WGS) entry which is preliminary data.</text>
</comment>
<dbReference type="EMBL" id="BSTK01000002">
    <property type="protein sequence ID" value="GLY83571.1"/>
    <property type="molecule type" value="Genomic_DNA"/>
</dbReference>